<dbReference type="InterPro" id="IPR008927">
    <property type="entry name" value="6-PGluconate_DH-like_C_sf"/>
</dbReference>
<organism evidence="13 14">
    <name type="scientific">Parathalassolituus penaei</name>
    <dbReference type="NCBI Taxonomy" id="2997323"/>
    <lineage>
        <taxon>Bacteria</taxon>
        <taxon>Pseudomonadati</taxon>
        <taxon>Pseudomonadota</taxon>
        <taxon>Gammaproteobacteria</taxon>
        <taxon>Oceanospirillales</taxon>
        <taxon>Oceanospirillaceae</taxon>
        <taxon>Parathalassolituus</taxon>
    </lineage>
</organism>
<evidence type="ECO:0000256" key="2">
    <source>
        <dbReference type="ARBA" id="ARBA00007870"/>
    </source>
</evidence>
<dbReference type="RefSeq" id="WP_283173724.1">
    <property type="nucleotide sequence ID" value="NZ_JAPNOA010000027.1"/>
</dbReference>
<comment type="pathway">
    <text evidence="1 10">Cofactor biosynthesis; (R)-pantothenate biosynthesis; (R)-pantoate from 3-methyl-2-oxobutanoate: step 2/2.</text>
</comment>
<dbReference type="Gene3D" id="3.40.50.720">
    <property type="entry name" value="NAD(P)-binding Rossmann-like Domain"/>
    <property type="match status" value="1"/>
</dbReference>
<dbReference type="InterPro" id="IPR003710">
    <property type="entry name" value="ApbA"/>
</dbReference>
<dbReference type="EMBL" id="JAPNOA010000027">
    <property type="protein sequence ID" value="MCY0965510.1"/>
    <property type="molecule type" value="Genomic_DNA"/>
</dbReference>
<keyword evidence="14" id="KW-1185">Reference proteome</keyword>
<evidence type="ECO:0000259" key="11">
    <source>
        <dbReference type="Pfam" id="PF02558"/>
    </source>
</evidence>
<dbReference type="Proteomes" id="UP001150830">
    <property type="component" value="Unassembled WGS sequence"/>
</dbReference>
<dbReference type="FunFam" id="1.10.1040.10:FF:000017">
    <property type="entry name" value="2-dehydropantoate 2-reductase"/>
    <property type="match status" value="1"/>
</dbReference>
<keyword evidence="6 10" id="KW-0521">NADP</keyword>
<comment type="caution">
    <text evidence="13">The sequence shown here is derived from an EMBL/GenBank/DDBJ whole genome shotgun (WGS) entry which is preliminary data.</text>
</comment>
<dbReference type="GO" id="GO:0015940">
    <property type="term" value="P:pantothenate biosynthetic process"/>
    <property type="evidence" value="ECO:0007669"/>
    <property type="project" value="UniProtKB-KW"/>
</dbReference>
<dbReference type="GO" id="GO:0008677">
    <property type="term" value="F:2-dehydropantoate 2-reductase activity"/>
    <property type="evidence" value="ECO:0007669"/>
    <property type="project" value="UniProtKB-EC"/>
</dbReference>
<evidence type="ECO:0000256" key="7">
    <source>
        <dbReference type="ARBA" id="ARBA00023002"/>
    </source>
</evidence>
<comment type="function">
    <text evidence="10">Catalyzes the NADPH-dependent reduction of ketopantoate into pantoic acid.</text>
</comment>
<dbReference type="EC" id="1.1.1.169" evidence="3 10"/>
<dbReference type="AlphaFoldDB" id="A0A9X3ISR0"/>
<dbReference type="InterPro" id="IPR036291">
    <property type="entry name" value="NAD(P)-bd_dom_sf"/>
</dbReference>
<evidence type="ECO:0000256" key="10">
    <source>
        <dbReference type="RuleBase" id="RU362068"/>
    </source>
</evidence>
<evidence type="ECO:0000256" key="1">
    <source>
        <dbReference type="ARBA" id="ARBA00004994"/>
    </source>
</evidence>
<evidence type="ECO:0000256" key="9">
    <source>
        <dbReference type="ARBA" id="ARBA00048793"/>
    </source>
</evidence>
<dbReference type="GO" id="GO:0005737">
    <property type="term" value="C:cytoplasm"/>
    <property type="evidence" value="ECO:0007669"/>
    <property type="project" value="TreeGrafter"/>
</dbReference>
<proteinExistence type="inferred from homology"/>
<dbReference type="Pfam" id="PF02558">
    <property type="entry name" value="ApbA"/>
    <property type="match status" value="1"/>
</dbReference>
<dbReference type="Pfam" id="PF08546">
    <property type="entry name" value="ApbA_C"/>
    <property type="match status" value="1"/>
</dbReference>
<dbReference type="NCBIfam" id="TIGR00745">
    <property type="entry name" value="apbA_panE"/>
    <property type="match status" value="1"/>
</dbReference>
<feature type="domain" description="Ketopantoate reductase N-terminal" evidence="11">
    <location>
        <begin position="4"/>
        <end position="156"/>
    </location>
</feature>
<name>A0A9X3ISR0_9GAMM</name>
<dbReference type="InterPro" id="IPR013332">
    <property type="entry name" value="KPR_N"/>
</dbReference>
<accession>A0A9X3ISR0</accession>
<keyword evidence="5 10" id="KW-0566">Pantothenate biosynthesis</keyword>
<keyword evidence="7 10" id="KW-0560">Oxidoreductase</keyword>
<dbReference type="InterPro" id="IPR013328">
    <property type="entry name" value="6PGD_dom2"/>
</dbReference>
<gene>
    <name evidence="13" type="ORF">OUO13_09950</name>
</gene>
<dbReference type="SUPFAM" id="SSF48179">
    <property type="entry name" value="6-phosphogluconate dehydrogenase C-terminal domain-like"/>
    <property type="match status" value="1"/>
</dbReference>
<evidence type="ECO:0000256" key="6">
    <source>
        <dbReference type="ARBA" id="ARBA00022857"/>
    </source>
</evidence>
<evidence type="ECO:0000313" key="14">
    <source>
        <dbReference type="Proteomes" id="UP001150830"/>
    </source>
</evidence>
<comment type="catalytic activity">
    <reaction evidence="9 10">
        <text>(R)-pantoate + NADP(+) = 2-dehydropantoate + NADPH + H(+)</text>
        <dbReference type="Rhea" id="RHEA:16233"/>
        <dbReference type="ChEBI" id="CHEBI:11561"/>
        <dbReference type="ChEBI" id="CHEBI:15378"/>
        <dbReference type="ChEBI" id="CHEBI:15980"/>
        <dbReference type="ChEBI" id="CHEBI:57783"/>
        <dbReference type="ChEBI" id="CHEBI:58349"/>
        <dbReference type="EC" id="1.1.1.169"/>
    </reaction>
</comment>
<evidence type="ECO:0000259" key="12">
    <source>
        <dbReference type="Pfam" id="PF08546"/>
    </source>
</evidence>
<comment type="similarity">
    <text evidence="2 10">Belongs to the ketopantoate reductase family.</text>
</comment>
<evidence type="ECO:0000256" key="8">
    <source>
        <dbReference type="ARBA" id="ARBA00032024"/>
    </source>
</evidence>
<dbReference type="InterPro" id="IPR013752">
    <property type="entry name" value="KPA_reductase"/>
</dbReference>
<sequence>MKFLILGAGGIGCYYGARLLAAGHQVVLVARGEHLYAMQERGLSVTHPQFSFHGAVTALALDEVAGRDLAEFDLVMVAAKASATAPMMASLQDWLLTAPVPVLSIQNGVDNEAHIAAVVGQQRTVGGLAVRIGGHILAPGVVEATGVAQIEMGAWPDTERNPHLAEALLPVVAELVAAGIPAAITDHIERALWRKLVINNGVNPLSALTGLNTRQLTSDPVLGPTVYRLMEETGRAANAAGVAISKDDVDAMFKLISEFDAIKTSMLVDREKGRAMEIDDICGPVVHWCRQSGVRAETTELVQSLLLFNSQAWQGPQVS</sequence>
<reference evidence="13" key="1">
    <citation type="submission" date="2022-11" db="EMBL/GenBank/DDBJ databases">
        <title>Parathalassolutuus dongxingensis gen. nov., sp. nov., a novel member of family Oceanospirillaceae isolated from a coastal shrimp pond in Guangxi, China.</title>
        <authorList>
            <person name="Chen H."/>
        </authorList>
    </citation>
    <scope>NUCLEOTIDE SEQUENCE</scope>
    <source>
        <strain evidence="13">G-43</strain>
    </source>
</reference>
<dbReference type="Gene3D" id="1.10.1040.10">
    <property type="entry name" value="N-(1-d-carboxylethyl)-l-norvaline Dehydrogenase, domain 2"/>
    <property type="match status" value="1"/>
</dbReference>
<feature type="domain" description="Ketopantoate reductase C-terminal" evidence="12">
    <location>
        <begin position="188"/>
        <end position="306"/>
    </location>
</feature>
<evidence type="ECO:0000256" key="5">
    <source>
        <dbReference type="ARBA" id="ARBA00022655"/>
    </source>
</evidence>
<evidence type="ECO:0000313" key="13">
    <source>
        <dbReference type="EMBL" id="MCY0965510.1"/>
    </source>
</evidence>
<dbReference type="InterPro" id="IPR051402">
    <property type="entry name" value="KPR-Related"/>
</dbReference>
<dbReference type="PANTHER" id="PTHR21708">
    <property type="entry name" value="PROBABLE 2-DEHYDROPANTOATE 2-REDUCTASE"/>
    <property type="match status" value="1"/>
</dbReference>
<dbReference type="SUPFAM" id="SSF51735">
    <property type="entry name" value="NAD(P)-binding Rossmann-fold domains"/>
    <property type="match status" value="1"/>
</dbReference>
<protein>
    <recommendedName>
        <fullName evidence="4 10">2-dehydropantoate 2-reductase</fullName>
        <ecNumber evidence="3 10">1.1.1.169</ecNumber>
    </recommendedName>
    <alternativeName>
        <fullName evidence="8 10">Ketopantoate reductase</fullName>
    </alternativeName>
</protein>
<evidence type="ECO:0000256" key="4">
    <source>
        <dbReference type="ARBA" id="ARBA00019465"/>
    </source>
</evidence>
<dbReference type="PANTHER" id="PTHR21708:SF26">
    <property type="entry name" value="2-DEHYDROPANTOATE 2-REDUCTASE"/>
    <property type="match status" value="1"/>
</dbReference>
<evidence type="ECO:0000256" key="3">
    <source>
        <dbReference type="ARBA" id="ARBA00013014"/>
    </source>
</evidence>